<keyword evidence="14" id="KW-1185">Reference proteome</keyword>
<dbReference type="InterPro" id="IPR058922">
    <property type="entry name" value="WHD_DRP"/>
</dbReference>
<dbReference type="HOGENOM" id="CLU_000837_8_8_1"/>
<keyword evidence="5" id="KW-0611">Plant defense</keyword>
<evidence type="ECO:0000259" key="11">
    <source>
        <dbReference type="Pfam" id="PF23598"/>
    </source>
</evidence>
<dbReference type="SUPFAM" id="SSF52058">
    <property type="entry name" value="L domain-like"/>
    <property type="match status" value="3"/>
</dbReference>
<dbReference type="GO" id="GO:0009626">
    <property type="term" value="P:plant-type hypersensitive response"/>
    <property type="evidence" value="ECO:0007669"/>
    <property type="project" value="UniProtKB-ARBA"/>
</dbReference>
<dbReference type="STRING" id="4558.C5Y740"/>
<evidence type="ECO:0000256" key="3">
    <source>
        <dbReference type="ARBA" id="ARBA00022737"/>
    </source>
</evidence>
<dbReference type="GO" id="GO:0005524">
    <property type="term" value="F:ATP binding"/>
    <property type="evidence" value="ECO:0007669"/>
    <property type="project" value="UniProtKB-KW"/>
</dbReference>
<organism evidence="13 14">
    <name type="scientific">Sorghum bicolor</name>
    <name type="common">Sorghum</name>
    <name type="synonym">Sorghum vulgare</name>
    <dbReference type="NCBI Taxonomy" id="4558"/>
    <lineage>
        <taxon>Eukaryota</taxon>
        <taxon>Viridiplantae</taxon>
        <taxon>Streptophyta</taxon>
        <taxon>Embryophyta</taxon>
        <taxon>Tracheophyta</taxon>
        <taxon>Spermatophyta</taxon>
        <taxon>Magnoliopsida</taxon>
        <taxon>Liliopsida</taxon>
        <taxon>Poales</taxon>
        <taxon>Poaceae</taxon>
        <taxon>PACMAD clade</taxon>
        <taxon>Panicoideae</taxon>
        <taxon>Andropogonodae</taxon>
        <taxon>Andropogoneae</taxon>
        <taxon>Sorghinae</taxon>
        <taxon>Sorghum</taxon>
    </lineage>
</organism>
<dbReference type="PRINTS" id="PR00364">
    <property type="entry name" value="DISEASERSIST"/>
</dbReference>
<keyword evidence="2" id="KW-0433">Leucine-rich repeat</keyword>
<name>C5Y740_SORBI</name>
<evidence type="ECO:0000313" key="13">
    <source>
        <dbReference type="EMBL" id="EES08173.1"/>
    </source>
</evidence>
<dbReference type="PANTHER" id="PTHR36766">
    <property type="entry name" value="PLANT BROAD-SPECTRUM MILDEW RESISTANCE PROTEIN RPW8"/>
    <property type="match status" value="1"/>
</dbReference>
<dbReference type="GO" id="GO:0042742">
    <property type="term" value="P:defense response to bacterium"/>
    <property type="evidence" value="ECO:0007669"/>
    <property type="project" value="UniProtKB-ARBA"/>
</dbReference>
<evidence type="ECO:0000256" key="1">
    <source>
        <dbReference type="ARBA" id="ARBA00008894"/>
    </source>
</evidence>
<evidence type="ECO:0000259" key="12">
    <source>
        <dbReference type="Pfam" id="PF25019"/>
    </source>
</evidence>
<evidence type="ECO:0000256" key="7">
    <source>
        <dbReference type="ARBA" id="ARBA00023054"/>
    </source>
</evidence>
<dbReference type="Pfam" id="PF25019">
    <property type="entry name" value="LRR_R13L1-DRL21"/>
    <property type="match status" value="1"/>
</dbReference>
<dbReference type="Gene3D" id="3.80.10.10">
    <property type="entry name" value="Ribonuclease Inhibitor"/>
    <property type="match status" value="3"/>
</dbReference>
<dbReference type="InterPro" id="IPR041118">
    <property type="entry name" value="Rx_N"/>
</dbReference>
<dbReference type="KEGG" id="sbi:8076753"/>
<dbReference type="eggNOG" id="KOG4658">
    <property type="taxonomic scope" value="Eukaryota"/>
</dbReference>
<dbReference type="Gene3D" id="1.10.8.430">
    <property type="entry name" value="Helical domain of apoptotic protease-activating factors"/>
    <property type="match status" value="1"/>
</dbReference>
<dbReference type="InterPro" id="IPR032675">
    <property type="entry name" value="LRR_dom_sf"/>
</dbReference>
<dbReference type="OMA" id="LWIMECK"/>
<dbReference type="Pfam" id="PF00931">
    <property type="entry name" value="NB-ARC"/>
    <property type="match status" value="1"/>
</dbReference>
<evidence type="ECO:0000313" key="14">
    <source>
        <dbReference type="Proteomes" id="UP000000768"/>
    </source>
</evidence>
<dbReference type="PANTHER" id="PTHR36766:SF34">
    <property type="entry name" value="NB-ARC DOMAIN-CONTAINING PROTEIN"/>
    <property type="match status" value="1"/>
</dbReference>
<evidence type="ECO:0000256" key="4">
    <source>
        <dbReference type="ARBA" id="ARBA00022741"/>
    </source>
</evidence>
<dbReference type="Gene3D" id="1.10.10.10">
    <property type="entry name" value="Winged helix-like DNA-binding domain superfamily/Winged helix DNA-binding domain"/>
    <property type="match status" value="1"/>
</dbReference>
<dbReference type="InterPro" id="IPR042197">
    <property type="entry name" value="Apaf_helical"/>
</dbReference>
<dbReference type="Pfam" id="PF23559">
    <property type="entry name" value="WHD_DRP"/>
    <property type="match status" value="1"/>
</dbReference>
<dbReference type="InterPro" id="IPR002182">
    <property type="entry name" value="NB-ARC"/>
</dbReference>
<dbReference type="GO" id="GO:0002758">
    <property type="term" value="P:innate immune response-activating signaling pathway"/>
    <property type="evidence" value="ECO:0007669"/>
    <property type="project" value="UniProtKB-ARBA"/>
</dbReference>
<dbReference type="Pfam" id="PF18052">
    <property type="entry name" value="Rx_N"/>
    <property type="match status" value="1"/>
</dbReference>
<evidence type="ECO:0000259" key="9">
    <source>
        <dbReference type="Pfam" id="PF18052"/>
    </source>
</evidence>
<feature type="domain" description="Disease resistance R13L4/SHOC-2-like LRR" evidence="11">
    <location>
        <begin position="590"/>
        <end position="763"/>
    </location>
</feature>
<dbReference type="InterPro" id="IPR055414">
    <property type="entry name" value="LRR_R13L4/SHOC2-like"/>
</dbReference>
<protein>
    <submittedName>
        <fullName evidence="13">Uncharacterized protein</fullName>
    </submittedName>
</protein>
<proteinExistence type="inferred from homology"/>
<keyword evidence="7" id="KW-0175">Coiled coil</keyword>
<accession>C5Y740</accession>
<dbReference type="OrthoDB" id="1658288at2759"/>
<keyword evidence="4" id="KW-0547">Nucleotide-binding</keyword>
<feature type="domain" description="NB-ARC" evidence="8">
    <location>
        <begin position="184"/>
        <end position="347"/>
    </location>
</feature>
<evidence type="ECO:0000259" key="8">
    <source>
        <dbReference type="Pfam" id="PF00931"/>
    </source>
</evidence>
<dbReference type="Pfam" id="PF23598">
    <property type="entry name" value="LRR_14"/>
    <property type="match status" value="2"/>
</dbReference>
<dbReference type="Gene3D" id="3.40.50.300">
    <property type="entry name" value="P-loop containing nucleotide triphosphate hydrolases"/>
    <property type="match status" value="1"/>
</dbReference>
<dbReference type="SUPFAM" id="SSF52540">
    <property type="entry name" value="P-loop containing nucleoside triphosphate hydrolases"/>
    <property type="match status" value="1"/>
</dbReference>
<gene>
    <name evidence="13" type="ORF">SORBI_3005G075800</name>
</gene>
<dbReference type="Proteomes" id="UP000000768">
    <property type="component" value="Chromosome 5"/>
</dbReference>
<feature type="domain" description="Disease resistance protein winged helix" evidence="10">
    <location>
        <begin position="436"/>
        <end position="506"/>
    </location>
</feature>
<reference evidence="14" key="2">
    <citation type="journal article" date="2018" name="Plant J.">
        <title>The Sorghum bicolor reference genome: improved assembly, gene annotations, a transcriptome atlas, and signatures of genome organization.</title>
        <authorList>
            <person name="McCormick R.F."/>
            <person name="Truong S.K."/>
            <person name="Sreedasyam A."/>
            <person name="Jenkins J."/>
            <person name="Shu S."/>
            <person name="Sims D."/>
            <person name="Kennedy M."/>
            <person name="Amirebrahimi M."/>
            <person name="Weers B.D."/>
            <person name="McKinley B."/>
            <person name="Mattison A."/>
            <person name="Morishige D.T."/>
            <person name="Grimwood J."/>
            <person name="Schmutz J."/>
            <person name="Mullet J.E."/>
        </authorList>
    </citation>
    <scope>NUCLEOTIDE SEQUENCE [LARGE SCALE GENOMIC DNA]</scope>
    <source>
        <strain evidence="14">cv. BTx623</strain>
    </source>
</reference>
<evidence type="ECO:0000256" key="2">
    <source>
        <dbReference type="ARBA" id="ARBA00022614"/>
    </source>
</evidence>
<dbReference type="Gramene" id="EES08173">
    <property type="protein sequence ID" value="EES08173"/>
    <property type="gene ID" value="SORBI_3005G075800"/>
</dbReference>
<keyword evidence="3" id="KW-0677">Repeat</keyword>
<dbReference type="AlphaFoldDB" id="C5Y740"/>
<feature type="domain" description="Disease resistance N-terminal" evidence="9">
    <location>
        <begin position="16"/>
        <end position="99"/>
    </location>
</feature>
<evidence type="ECO:0000256" key="5">
    <source>
        <dbReference type="ARBA" id="ARBA00022821"/>
    </source>
</evidence>
<dbReference type="GO" id="GO:0043531">
    <property type="term" value="F:ADP binding"/>
    <property type="evidence" value="ECO:0007669"/>
    <property type="project" value="InterPro"/>
</dbReference>
<dbReference type="InterPro" id="IPR056789">
    <property type="entry name" value="LRR_R13L1-DRL21"/>
</dbReference>
<feature type="domain" description="R13L1/DRL21-like LRR repeat region" evidence="12">
    <location>
        <begin position="827"/>
        <end position="972"/>
    </location>
</feature>
<keyword evidence="6" id="KW-0067">ATP-binding</keyword>
<dbReference type="Gene3D" id="1.20.5.4130">
    <property type="match status" value="1"/>
</dbReference>
<dbReference type="EMBL" id="CM000764">
    <property type="protein sequence ID" value="EES08173.1"/>
    <property type="molecule type" value="Genomic_DNA"/>
</dbReference>
<comment type="similarity">
    <text evidence="1">Belongs to the disease resistance NB-LRR family.</text>
</comment>
<sequence>MSAMEAALVSGLSKVVGNKLGSMISSEFAAITGVKKDLSELQGVHAEITSWLSMLSDRAIDSDPSLRWLMKLRNLLNDIYDLLDEVYLKHEKHRIDRDHDKHAMAVCFCGKPKLLLFRWKVAHKIKAIKVEFDAIVKQKSDANTVLHNLHLDQLIQSKNKTTREPSLLSNNKESKIPSRDHVKSEIVLELVESKKGDAGRIVSIVGLGGSGKTTLAQHICHDDKIKVHFKDTIFWIHVSQEFCRDKLIGKLFEAIIGHRSDHHAQQHMLRVISKKLSGNKFLLVLDDAWHEDRHDWENFMVLLDNGAPGSKILLTTRNQSVANAVESKVVFKLAFLSEEESWSFFLKSCGWIEEDLGYDFIEVGKDIVKQCGGVPLAIKILGSVLCERRGINTWRAIRESNLWDEENIEARVFASLKLSYIYLKDHLKQCFTFCSIFPKGSKINKGYLIEQWMAHGFIKLKKEELAQDIGSEYFDSLMKAGFLQDPVETLPQRSVSCKMHDLIHDLTQYILRNEVVTSLQKNMTTDCSQNCRYLSLTSCSGKVERGLFYKVRAVYVSGGNPSFDNLVKKSFYVRSVVLDYAVDTPFPLFVLKLEHLAYLEIHNVSCTELPEAISGCWNLQSLHLIGCKGFVTLPKSIGELKKLQTLEFNCITDLETLPQSIGNCRDLQSLQLNYCGKLREIPSSVGRLRKLSVLHIIGCSSLKQLLLQFNGELSNLLTVNLHGCRGLEDLPSKFSCPKLRTLHLSETKITVLPQWITSIGTLECIYLQNCKELLELPKDIINLKHLEVLNLVGCSKLQCMPSGLRQLTRLRNLGSFAVGCGGDDARISELENLDMISGHMKITNLKYLKDPSEAEKAMLKRKNIWSLELSWSSSQTKEELVSDVEQDQCVLNALEPPSTIMSLKICGYRSPILPSWMAKQNDSSCCAGTVFKQASLCPFLSLTKMTLEEFHNLKYICGLLVFASLKSLNLLRMANLEELWTTTSGFEIQGEESEAQQCFPVLSEVCITCCPKLNVKPYFPPSLLSLSFEESNEQLLSPCSFSRLLPRPANESSSSCNVQSAAPCIRELQLRNMMGSSSSWELLQNHTELEVLHIQCCNDLKQLPDSIRNLTSLRVLWIMECKRLRMLPEWLGELCSLQSLYVLVTPLIDSLPQSAKYLTSLISLQICRWDKMKELPDVIQHLTSLQVLNLGLCPALTVLPECIGQLSALRSLQIQHCYALQCLPQSLQRLTALRELHISFSPGLARRYKQGVGPDWQLVSHIPDVRIN</sequence>
<feature type="domain" description="Disease resistance R13L4/SHOC-2-like LRR" evidence="11">
    <location>
        <begin position="1077"/>
        <end position="1244"/>
    </location>
</feature>
<reference evidence="13 14" key="1">
    <citation type="journal article" date="2009" name="Nature">
        <title>The Sorghum bicolor genome and the diversification of grasses.</title>
        <authorList>
            <person name="Paterson A.H."/>
            <person name="Bowers J.E."/>
            <person name="Bruggmann R."/>
            <person name="Dubchak I."/>
            <person name="Grimwood J."/>
            <person name="Gundlach H."/>
            <person name="Haberer G."/>
            <person name="Hellsten U."/>
            <person name="Mitros T."/>
            <person name="Poliakov A."/>
            <person name="Schmutz J."/>
            <person name="Spannagl M."/>
            <person name="Tang H."/>
            <person name="Wang X."/>
            <person name="Wicker T."/>
            <person name="Bharti A.K."/>
            <person name="Chapman J."/>
            <person name="Feltus F.A."/>
            <person name="Gowik U."/>
            <person name="Grigoriev I.V."/>
            <person name="Lyons E."/>
            <person name="Maher C.A."/>
            <person name="Martis M."/>
            <person name="Narechania A."/>
            <person name="Otillar R.P."/>
            <person name="Penning B.W."/>
            <person name="Salamov A.A."/>
            <person name="Wang Y."/>
            <person name="Zhang L."/>
            <person name="Carpita N.C."/>
            <person name="Freeling M."/>
            <person name="Gingle A.R."/>
            <person name="Hash C.T."/>
            <person name="Keller B."/>
            <person name="Klein P."/>
            <person name="Kresovich S."/>
            <person name="McCann M.C."/>
            <person name="Ming R."/>
            <person name="Peterson D.G."/>
            <person name="Mehboob-ur-Rahman"/>
            <person name="Ware D."/>
            <person name="Westhoff P."/>
            <person name="Mayer K.F."/>
            <person name="Messing J."/>
            <person name="Rokhsar D.S."/>
        </authorList>
    </citation>
    <scope>NUCLEOTIDE SEQUENCE [LARGE SCALE GENOMIC DNA]</scope>
    <source>
        <strain evidence="14">cv. BTx623</strain>
    </source>
</reference>
<dbReference type="InterPro" id="IPR027417">
    <property type="entry name" value="P-loop_NTPase"/>
</dbReference>
<evidence type="ECO:0000259" key="10">
    <source>
        <dbReference type="Pfam" id="PF23559"/>
    </source>
</evidence>
<dbReference type="InterPro" id="IPR036388">
    <property type="entry name" value="WH-like_DNA-bd_sf"/>
</dbReference>
<dbReference type="InParanoid" id="C5Y740"/>
<evidence type="ECO:0000256" key="6">
    <source>
        <dbReference type="ARBA" id="ARBA00022840"/>
    </source>
</evidence>
<dbReference type="FunFam" id="1.10.10.10:FF:000322">
    <property type="entry name" value="Probable disease resistance protein At1g63360"/>
    <property type="match status" value="1"/>
</dbReference>